<dbReference type="AlphaFoldDB" id="A0A839A6J6"/>
<organism evidence="1 2">
    <name type="scientific">Ruoffia halotolerans</name>
    <dbReference type="NCBI Taxonomy" id="2748684"/>
    <lineage>
        <taxon>Bacteria</taxon>
        <taxon>Bacillati</taxon>
        <taxon>Bacillota</taxon>
        <taxon>Bacilli</taxon>
        <taxon>Lactobacillales</taxon>
        <taxon>Aerococcaceae</taxon>
        <taxon>Ruoffia</taxon>
    </lineage>
</organism>
<name>A0A839A6J6_9LACT</name>
<proteinExistence type="predicted"/>
<dbReference type="RefSeq" id="WP_218931560.1">
    <property type="nucleotide sequence ID" value="NZ_JACAOA010000025.1"/>
</dbReference>
<protein>
    <submittedName>
        <fullName evidence="1">YdcF family protein</fullName>
    </submittedName>
</protein>
<sequence length="58" mass="6828">MTSQKPKFVVVTNAYHVFRALLIAKEAGLDCIGYDSRTKWYYTLNAFIREIIGYLYFK</sequence>
<evidence type="ECO:0000313" key="2">
    <source>
        <dbReference type="Proteomes" id="UP000571018"/>
    </source>
</evidence>
<dbReference type="Proteomes" id="UP000571018">
    <property type="component" value="Unassembled WGS sequence"/>
</dbReference>
<gene>
    <name evidence="1" type="ORF">HW423_08865</name>
</gene>
<reference evidence="1 2" key="1">
    <citation type="submission" date="2020-06" db="EMBL/GenBank/DDBJ databases">
        <title>Reclassification of Facklamia ignava, Facklamia soureckii and Facklami tabacinasalis as Falseniella iganva gen. nov., comb. nov., Hutsoniella ignava gen. nov., comb. nov., and Ruoffia tabacinasalis gen. nov., comb. nov and description of Ruoffia haltotolerans sp. nov., isolated from hypersaline Inland Sea of Qatar.</title>
        <authorList>
            <person name="Fotedar R."/>
            <person name="Sankaranarayanan K."/>
            <person name="Lawson P."/>
            <person name="Caldwell M."/>
            <person name="Zeyara A."/>
            <person name="Al Malki A."/>
            <person name="Ali M."/>
        </authorList>
    </citation>
    <scope>NUCLEOTIDE SEQUENCE [LARGE SCALE GENOMIC DNA]</scope>
    <source>
        <strain evidence="1 2">INB8</strain>
    </source>
</reference>
<evidence type="ECO:0000313" key="1">
    <source>
        <dbReference type="EMBL" id="MBA5729896.1"/>
    </source>
</evidence>
<keyword evidence="2" id="KW-1185">Reference proteome</keyword>
<comment type="caution">
    <text evidence="1">The sequence shown here is derived from an EMBL/GenBank/DDBJ whole genome shotgun (WGS) entry which is preliminary data.</text>
</comment>
<accession>A0A839A6J6</accession>
<dbReference type="EMBL" id="JACAOA010000025">
    <property type="protein sequence ID" value="MBA5729896.1"/>
    <property type="molecule type" value="Genomic_DNA"/>
</dbReference>